<sequence length="66" mass="7875">MTQRQTFLRILGSHQRRQDYPKQLKDADKEEFYQNFLQEVEAAGEFENAGGFSDYDYQRLVDKLPN</sequence>
<accession>A0AAN8F615</accession>
<organism evidence="1 2">
    <name type="scientific">Knufia fluminis</name>
    <dbReference type="NCBI Taxonomy" id="191047"/>
    <lineage>
        <taxon>Eukaryota</taxon>
        <taxon>Fungi</taxon>
        <taxon>Dikarya</taxon>
        <taxon>Ascomycota</taxon>
        <taxon>Pezizomycotina</taxon>
        <taxon>Eurotiomycetes</taxon>
        <taxon>Chaetothyriomycetidae</taxon>
        <taxon>Chaetothyriales</taxon>
        <taxon>Trichomeriaceae</taxon>
        <taxon>Knufia</taxon>
    </lineage>
</organism>
<comment type="caution">
    <text evidence="1">The sequence shown here is derived from an EMBL/GenBank/DDBJ whole genome shotgun (WGS) entry which is preliminary data.</text>
</comment>
<proteinExistence type="predicted"/>
<keyword evidence="2" id="KW-1185">Reference proteome</keyword>
<protein>
    <submittedName>
        <fullName evidence="1">Uncharacterized protein</fullName>
    </submittedName>
</protein>
<dbReference type="EMBL" id="JAKLMC020000003">
    <property type="protein sequence ID" value="KAK5957448.1"/>
    <property type="molecule type" value="Genomic_DNA"/>
</dbReference>
<gene>
    <name evidence="1" type="ORF">OHC33_001823</name>
</gene>
<dbReference type="Proteomes" id="UP001316803">
    <property type="component" value="Unassembled WGS sequence"/>
</dbReference>
<evidence type="ECO:0000313" key="1">
    <source>
        <dbReference type="EMBL" id="KAK5957448.1"/>
    </source>
</evidence>
<dbReference type="AlphaFoldDB" id="A0AAN8F615"/>
<name>A0AAN8F615_9EURO</name>
<reference evidence="1 2" key="1">
    <citation type="submission" date="2022-12" db="EMBL/GenBank/DDBJ databases">
        <title>Genomic features and morphological characterization of a novel Knufia sp. strain isolated from spacecraft assembly facility.</title>
        <authorList>
            <person name="Teixeira M."/>
            <person name="Chander A.M."/>
            <person name="Stajich J.E."/>
            <person name="Venkateswaran K."/>
        </authorList>
    </citation>
    <scope>NUCLEOTIDE SEQUENCE [LARGE SCALE GENOMIC DNA]</scope>
    <source>
        <strain evidence="1 2">FJI-L2-BK-P2</strain>
    </source>
</reference>
<evidence type="ECO:0000313" key="2">
    <source>
        <dbReference type="Proteomes" id="UP001316803"/>
    </source>
</evidence>